<accession>A0A0F0LY51</accession>
<evidence type="ECO:0000313" key="3">
    <source>
        <dbReference type="EMBL" id="KJL45145.1"/>
    </source>
</evidence>
<dbReference type="Gene3D" id="1.10.287.1060">
    <property type="entry name" value="ESAT-6-like"/>
    <property type="match status" value="1"/>
</dbReference>
<dbReference type="NCBIfam" id="TIGR03930">
    <property type="entry name" value="WXG100_ESAT6"/>
    <property type="match status" value="1"/>
</dbReference>
<reference evidence="3 4" key="1">
    <citation type="submission" date="2015-02" db="EMBL/GenBank/DDBJ databases">
        <title>Draft genome sequences of ten Microbacterium spp. with emphasis on heavy metal contaminated environments.</title>
        <authorList>
            <person name="Corretto E."/>
        </authorList>
    </citation>
    <scope>NUCLEOTIDE SEQUENCE [LARGE SCALE GENOMIC DNA]</scope>
    <source>
        <strain evidence="3 4">DSM 18659</strain>
    </source>
</reference>
<dbReference type="InterPro" id="IPR010310">
    <property type="entry name" value="T7SS_ESAT-6-like"/>
</dbReference>
<name>A0A0F0LY51_9MICO</name>
<organism evidence="3 4">
    <name type="scientific">Microbacterium ginsengisoli</name>
    <dbReference type="NCBI Taxonomy" id="400772"/>
    <lineage>
        <taxon>Bacteria</taxon>
        <taxon>Bacillati</taxon>
        <taxon>Actinomycetota</taxon>
        <taxon>Actinomycetes</taxon>
        <taxon>Micrococcales</taxon>
        <taxon>Microbacteriaceae</taxon>
        <taxon>Microbacterium</taxon>
    </lineage>
</organism>
<dbReference type="PATRIC" id="fig|400772.4.peg.95"/>
<dbReference type="Pfam" id="PF06013">
    <property type="entry name" value="WXG100"/>
    <property type="match status" value="1"/>
</dbReference>
<comment type="caution">
    <text evidence="3">The sequence shown here is derived from an EMBL/GenBank/DDBJ whole genome shotgun (WGS) entry which is preliminary data.</text>
</comment>
<dbReference type="Proteomes" id="UP000257479">
    <property type="component" value="Unassembled WGS sequence"/>
</dbReference>
<dbReference type="AlphaFoldDB" id="A0A0F0LY51"/>
<evidence type="ECO:0000313" key="2">
    <source>
        <dbReference type="EMBL" id="HAN25386.1"/>
    </source>
</evidence>
<comment type="similarity">
    <text evidence="1">Belongs to the WXG100 family.</text>
</comment>
<gene>
    <name evidence="2" type="ORF">DCP95_12610</name>
    <name evidence="3" type="ORF">RR49_00077</name>
</gene>
<proteinExistence type="inferred from homology"/>
<dbReference type="RefSeq" id="WP_045245769.1">
    <property type="nucleotide sequence ID" value="NZ_DAIQHQ010000006.1"/>
</dbReference>
<dbReference type="SUPFAM" id="SSF140453">
    <property type="entry name" value="EsxAB dimer-like"/>
    <property type="match status" value="1"/>
</dbReference>
<protein>
    <recommendedName>
        <fullName evidence="1">ESAT-6-like protein</fullName>
    </recommendedName>
</protein>
<dbReference type="EMBL" id="JYIY01000031">
    <property type="protein sequence ID" value="KJL45145.1"/>
    <property type="molecule type" value="Genomic_DNA"/>
</dbReference>
<evidence type="ECO:0000313" key="4">
    <source>
        <dbReference type="Proteomes" id="UP000033451"/>
    </source>
</evidence>
<dbReference type="EMBL" id="DMNG01000220">
    <property type="protein sequence ID" value="HAN25386.1"/>
    <property type="molecule type" value="Genomic_DNA"/>
</dbReference>
<dbReference type="Proteomes" id="UP000033451">
    <property type="component" value="Unassembled WGS sequence"/>
</dbReference>
<dbReference type="InterPro" id="IPR036689">
    <property type="entry name" value="ESAT-6-like_sf"/>
</dbReference>
<dbReference type="OrthoDB" id="4278078at2"/>
<dbReference type="STRING" id="400772.RR49_00077"/>
<reference evidence="2 5" key="2">
    <citation type="journal article" date="2018" name="Nat. Biotechnol.">
        <title>A standardized bacterial taxonomy based on genome phylogeny substantially revises the tree of life.</title>
        <authorList>
            <person name="Parks D.H."/>
            <person name="Chuvochina M."/>
            <person name="Waite D.W."/>
            <person name="Rinke C."/>
            <person name="Skarshewski A."/>
            <person name="Chaumeil P.A."/>
            <person name="Hugenholtz P."/>
        </authorList>
    </citation>
    <scope>NUCLEOTIDE SEQUENCE [LARGE SCALE GENOMIC DNA]</scope>
    <source>
        <strain evidence="2">UBA9152</strain>
    </source>
</reference>
<keyword evidence="4" id="KW-1185">Reference proteome</keyword>
<evidence type="ECO:0000256" key="1">
    <source>
        <dbReference type="RuleBase" id="RU362001"/>
    </source>
</evidence>
<sequence>MHDFSVDPLALEVSAAELRTESARIGAILAGLEQEVGRLEASWDGDARSAYQRAQRSWSATFSEMRDLLERIARAADQMSAGYVESDRASAKLFRNG</sequence>
<evidence type="ECO:0000313" key="5">
    <source>
        <dbReference type="Proteomes" id="UP000257479"/>
    </source>
</evidence>